<dbReference type="Proteomes" id="UP000003835">
    <property type="component" value="Unassembled WGS sequence"/>
</dbReference>
<dbReference type="CDD" id="cd03801">
    <property type="entry name" value="GT4_PimA-like"/>
    <property type="match status" value="1"/>
</dbReference>
<protein>
    <submittedName>
        <fullName evidence="2">Glycosyl transferase, group 1 family protein</fullName>
    </submittedName>
</protein>
<feature type="domain" description="Glycosyl transferase family 1" evidence="1">
    <location>
        <begin position="236"/>
        <end position="393"/>
    </location>
</feature>
<accession>B4VS50</accession>
<dbReference type="AlphaFoldDB" id="B4VS50"/>
<dbReference type="HOGENOM" id="CLU_009583_37_0_3"/>
<dbReference type="EMBL" id="DS989850">
    <property type="protein sequence ID" value="EDX75221.1"/>
    <property type="molecule type" value="Genomic_DNA"/>
</dbReference>
<proteinExistence type="predicted"/>
<dbReference type="PANTHER" id="PTHR45947:SF3">
    <property type="entry name" value="SULFOQUINOVOSYL TRANSFERASE SQD2"/>
    <property type="match status" value="1"/>
</dbReference>
<dbReference type="InterPro" id="IPR001296">
    <property type="entry name" value="Glyco_trans_1"/>
</dbReference>
<reference evidence="2 3" key="1">
    <citation type="submission" date="2008-07" db="EMBL/GenBank/DDBJ databases">
        <authorList>
            <person name="Tandeau de Marsac N."/>
            <person name="Ferriera S."/>
            <person name="Johnson J."/>
            <person name="Kravitz S."/>
            <person name="Beeson K."/>
            <person name="Sutton G."/>
            <person name="Rogers Y.-H."/>
            <person name="Friedman R."/>
            <person name="Frazier M."/>
            <person name="Venter J.C."/>
        </authorList>
    </citation>
    <scope>NUCLEOTIDE SEQUENCE [LARGE SCALE GENOMIC DNA]</scope>
    <source>
        <strain evidence="2 3">PCC 7420</strain>
    </source>
</reference>
<gene>
    <name evidence="2" type="ORF">MC7420_2225</name>
</gene>
<dbReference type="eggNOG" id="COG0438">
    <property type="taxonomic scope" value="Bacteria"/>
</dbReference>
<dbReference type="RefSeq" id="WP_006101495.1">
    <property type="nucleotide sequence ID" value="NZ_DS989850.1"/>
</dbReference>
<dbReference type="GO" id="GO:0016757">
    <property type="term" value="F:glycosyltransferase activity"/>
    <property type="evidence" value="ECO:0007669"/>
    <property type="project" value="InterPro"/>
</dbReference>
<evidence type="ECO:0000313" key="3">
    <source>
        <dbReference type="Proteomes" id="UP000003835"/>
    </source>
</evidence>
<dbReference type="Gene3D" id="3.40.50.2000">
    <property type="entry name" value="Glycogen Phosphorylase B"/>
    <property type="match status" value="2"/>
</dbReference>
<keyword evidence="2" id="KW-0808">Transferase</keyword>
<evidence type="ECO:0000259" key="1">
    <source>
        <dbReference type="Pfam" id="PF00534"/>
    </source>
</evidence>
<dbReference type="STRING" id="118168.MC7420_2225"/>
<evidence type="ECO:0000313" key="2">
    <source>
        <dbReference type="EMBL" id="EDX75221.1"/>
    </source>
</evidence>
<dbReference type="PANTHER" id="PTHR45947">
    <property type="entry name" value="SULFOQUINOVOSYL TRANSFERASE SQD2"/>
    <property type="match status" value="1"/>
</dbReference>
<dbReference type="SUPFAM" id="SSF53756">
    <property type="entry name" value="UDP-Glycosyltransferase/glycogen phosphorylase"/>
    <property type="match status" value="1"/>
</dbReference>
<keyword evidence="3" id="KW-1185">Reference proteome</keyword>
<sequence>MYQPRISIVQATSSPFSRNAALALSEADLLHEVITTIAYDPKGSIPKHLNFLPKRIRNRLHQELGRRTWTVPKRGIIRTHIGQEVVRLALVQTGLYRYLGLSRRGLVDWVYTSLDRHAAKHHLQNIDAVYAYEDEAATTFQAAKQQGILCLYDLAIIFYHLSRDIQIQEAERFPDLAPALIAAKEPAWKIERKEQEVQLADHIFVASSITRKSLLGVGVNPKKISIIPYGAPIDYFQPQPKADKNFRALFVGRVSPRKGVHYLLQAWQELQLPDAELLFVGSNLFPDGWLDQYQDLFSHIPSVPHVSLNKYYSSGSVLVFPSLVEGFGLVLLEAMACGIPVITTPNTAGPDILTDGIEGFIVPIRDVEALKEKLEWCYRHPQELAEMGQAARRKAEQLTWDLYRQKLSSRVREIVEHQRSQSVELLYS</sequence>
<dbReference type="InterPro" id="IPR050194">
    <property type="entry name" value="Glycosyltransferase_grp1"/>
</dbReference>
<dbReference type="OrthoDB" id="516698at2"/>
<name>B4VS50_9CYAN</name>
<dbReference type="Pfam" id="PF00534">
    <property type="entry name" value="Glycos_transf_1"/>
    <property type="match status" value="1"/>
</dbReference>
<organism evidence="2 3">
    <name type="scientific">Coleofasciculus chthonoplastes PCC 7420</name>
    <dbReference type="NCBI Taxonomy" id="118168"/>
    <lineage>
        <taxon>Bacteria</taxon>
        <taxon>Bacillati</taxon>
        <taxon>Cyanobacteriota</taxon>
        <taxon>Cyanophyceae</taxon>
        <taxon>Coleofasciculales</taxon>
        <taxon>Coleofasciculaceae</taxon>
        <taxon>Coleofasciculus</taxon>
    </lineage>
</organism>